<dbReference type="InterPro" id="IPR036388">
    <property type="entry name" value="WH-like_DNA-bd_sf"/>
</dbReference>
<keyword evidence="3" id="KW-0347">Helicase</keyword>
<organism evidence="3 4">
    <name type="scientific">Brevibacterium antiquum CNRZ 918</name>
    <dbReference type="NCBI Taxonomy" id="1255637"/>
    <lineage>
        <taxon>Bacteria</taxon>
        <taxon>Bacillati</taxon>
        <taxon>Actinomycetota</taxon>
        <taxon>Actinomycetes</taxon>
        <taxon>Micrococcales</taxon>
        <taxon>Brevibacteriaceae</taxon>
        <taxon>Brevibacterium</taxon>
    </lineage>
</organism>
<dbReference type="Proteomes" id="UP000234433">
    <property type="component" value="Unassembled WGS sequence"/>
</dbReference>
<keyword evidence="3" id="KW-0067">ATP-binding</keyword>
<evidence type="ECO:0000256" key="1">
    <source>
        <dbReference type="SAM" id="MobiDB-lite"/>
    </source>
</evidence>
<feature type="domain" description="Helicase C-terminal" evidence="2">
    <location>
        <begin position="166"/>
        <end position="347"/>
    </location>
</feature>
<protein>
    <submittedName>
        <fullName evidence="3">Helicase conserved C-terminal domain-containing protein</fullName>
    </submittedName>
</protein>
<dbReference type="SMART" id="SM00490">
    <property type="entry name" value="HELICc"/>
    <property type="match status" value="1"/>
</dbReference>
<dbReference type="Pfam" id="PF13730">
    <property type="entry name" value="HTH_36"/>
    <property type="match status" value="1"/>
</dbReference>
<keyword evidence="3" id="KW-0378">Hydrolase</keyword>
<dbReference type="SUPFAM" id="SSF52540">
    <property type="entry name" value="P-loop containing nucleoside triphosphate hydrolases"/>
    <property type="match status" value="1"/>
</dbReference>
<dbReference type="PANTHER" id="PTHR41313">
    <property type="entry name" value="ADENINE-SPECIFIC METHYLTRANSFERASE"/>
    <property type="match status" value="1"/>
</dbReference>
<dbReference type="EMBL" id="FXZD01000003">
    <property type="protein sequence ID" value="SMX81864.1"/>
    <property type="molecule type" value="Genomic_DNA"/>
</dbReference>
<dbReference type="InterPro" id="IPR027417">
    <property type="entry name" value="P-loop_NTPase"/>
</dbReference>
<sequence>MAVEMITWARRQVFDHFELSGPERFILMLLADNASFDEETGLWSAFPFQNTLAHESGFNERTVQRALKRFRDLGLLSIEVRYKRAGGKSGNTYRFHPEAVNEPIARTEAMPEFSRDDTESGLENSRDDTQSPMPVNHLAVYGDGRKVALDPRMVGEEFSGDVKLNYVTRRIAQVWRENRDNEYLVPGTPDPSENRGALQIVFCDLSTPNETQWNAYDQMKSDLASQHGMDRERIRFIHEAKDDEQRALMFKDAREGRIDVLIGSSQKMGTGANIQARAIAMHHVDCPWRPDELEQREGRILRQGNQNGEVQVYRYATEDTFDSTSWDIIGRKATAIAQVMRGRLDVRELDDPGDLALDAQQMMAGSSGNPLLVERTELDVTVQKLSRRARGHEKAQSALKYRKTSAEQRIAHVDQALPQLEEAIARRRDTQGDGSPRG</sequence>
<dbReference type="GO" id="GO:0004386">
    <property type="term" value="F:helicase activity"/>
    <property type="evidence" value="ECO:0007669"/>
    <property type="project" value="UniProtKB-KW"/>
</dbReference>
<evidence type="ECO:0000259" key="2">
    <source>
        <dbReference type="PROSITE" id="PS51194"/>
    </source>
</evidence>
<gene>
    <name evidence="3" type="ORF">BANT918_01381</name>
</gene>
<dbReference type="Gene3D" id="3.40.50.300">
    <property type="entry name" value="P-loop containing nucleotide triphosphate hydrolases"/>
    <property type="match status" value="1"/>
</dbReference>
<dbReference type="AlphaFoldDB" id="A0A2H1J393"/>
<reference evidence="3 4" key="1">
    <citation type="submission" date="2017-03" db="EMBL/GenBank/DDBJ databases">
        <authorList>
            <person name="Afonso C.L."/>
            <person name="Miller P.J."/>
            <person name="Scott M.A."/>
            <person name="Spackman E."/>
            <person name="Goraichik I."/>
            <person name="Dimitrov K.M."/>
            <person name="Suarez D.L."/>
            <person name="Swayne D.E."/>
        </authorList>
    </citation>
    <scope>NUCLEOTIDE SEQUENCE [LARGE SCALE GENOMIC DNA]</scope>
    <source>
        <strain evidence="3 4">CNRZ 918</strain>
    </source>
</reference>
<accession>A0A2H1J393</accession>
<feature type="compositionally biased region" description="Basic and acidic residues" evidence="1">
    <location>
        <begin position="113"/>
        <end position="129"/>
    </location>
</feature>
<dbReference type="InterPro" id="IPR052933">
    <property type="entry name" value="DNA_Protect_Modify"/>
</dbReference>
<proteinExistence type="predicted"/>
<evidence type="ECO:0000313" key="4">
    <source>
        <dbReference type="Proteomes" id="UP000234433"/>
    </source>
</evidence>
<dbReference type="PANTHER" id="PTHR41313:SF1">
    <property type="entry name" value="DNA METHYLASE ADENINE-SPECIFIC DOMAIN-CONTAINING PROTEIN"/>
    <property type="match status" value="1"/>
</dbReference>
<evidence type="ECO:0000313" key="3">
    <source>
        <dbReference type="EMBL" id="SMX81864.1"/>
    </source>
</evidence>
<dbReference type="Gene3D" id="1.10.10.10">
    <property type="entry name" value="Winged helix-like DNA-binding domain superfamily/Winged helix DNA-binding domain"/>
    <property type="match status" value="1"/>
</dbReference>
<dbReference type="PROSITE" id="PS51194">
    <property type="entry name" value="HELICASE_CTER"/>
    <property type="match status" value="1"/>
</dbReference>
<dbReference type="Pfam" id="PF00271">
    <property type="entry name" value="Helicase_C"/>
    <property type="match status" value="1"/>
</dbReference>
<feature type="region of interest" description="Disordered" evidence="1">
    <location>
        <begin position="111"/>
        <end position="135"/>
    </location>
</feature>
<keyword evidence="3" id="KW-0547">Nucleotide-binding</keyword>
<dbReference type="InterPro" id="IPR001650">
    <property type="entry name" value="Helicase_C-like"/>
</dbReference>
<name>A0A2H1J393_9MICO</name>
<dbReference type="OrthoDB" id="4807742at2"/>